<comment type="caution">
    <text evidence="1">The sequence shown here is derived from an EMBL/GenBank/DDBJ whole genome shotgun (WGS) entry which is preliminary data.</text>
</comment>
<name>A0A4R0N0I2_9SPHI</name>
<dbReference type="Proteomes" id="UP000292884">
    <property type="component" value="Unassembled WGS sequence"/>
</dbReference>
<organism evidence="1 2">
    <name type="scientific">Pedobacter frigiditerrae</name>
    <dbReference type="NCBI Taxonomy" id="2530452"/>
    <lineage>
        <taxon>Bacteria</taxon>
        <taxon>Pseudomonadati</taxon>
        <taxon>Bacteroidota</taxon>
        <taxon>Sphingobacteriia</taxon>
        <taxon>Sphingobacteriales</taxon>
        <taxon>Sphingobacteriaceae</taxon>
        <taxon>Pedobacter</taxon>
    </lineage>
</organism>
<evidence type="ECO:0000313" key="1">
    <source>
        <dbReference type="EMBL" id="TCC93201.1"/>
    </source>
</evidence>
<protein>
    <submittedName>
        <fullName evidence="1">Uncharacterized protein</fullName>
    </submittedName>
</protein>
<dbReference type="RefSeq" id="WP_131551070.1">
    <property type="nucleotide sequence ID" value="NZ_SJSK01000001.1"/>
</dbReference>
<evidence type="ECO:0000313" key="2">
    <source>
        <dbReference type="Proteomes" id="UP000292884"/>
    </source>
</evidence>
<keyword evidence="2" id="KW-1185">Reference proteome</keyword>
<sequence>MKTILKTSLFALTALVILFTPGCKKDGEDEIIPNTVIAGNWKLGANSYKVAYTSKGATSGGGSTGVIAIFADAILTSPTVNTLNLIFKTTPTAGGTYQLVGIGASTTDKHVELFAGNSTTVYAYIGTPINIEVTVTGGKVKVVIPEVSVKATTGSSDVKLSATVQEL</sequence>
<dbReference type="AlphaFoldDB" id="A0A4R0N0I2"/>
<dbReference type="EMBL" id="SJSK01000001">
    <property type="protein sequence ID" value="TCC93201.1"/>
    <property type="molecule type" value="Genomic_DNA"/>
</dbReference>
<proteinExistence type="predicted"/>
<reference evidence="1 2" key="1">
    <citation type="submission" date="2019-02" db="EMBL/GenBank/DDBJ databases">
        <title>Pedobacter sp. RP-1-13 sp. nov., isolated from Arctic soil.</title>
        <authorList>
            <person name="Dahal R.H."/>
        </authorList>
    </citation>
    <scope>NUCLEOTIDE SEQUENCE [LARGE SCALE GENOMIC DNA]</scope>
    <source>
        <strain evidence="1 2">RP-1-13</strain>
    </source>
</reference>
<gene>
    <name evidence="1" type="ORF">EZ428_00035</name>
</gene>
<accession>A0A4R0N0I2</accession>
<dbReference type="OrthoDB" id="1262396at2"/>